<evidence type="ECO:0000313" key="1">
    <source>
        <dbReference type="EMBL" id="GGW30085.1"/>
    </source>
</evidence>
<protein>
    <submittedName>
        <fullName evidence="1">Uncharacterized protein</fullName>
    </submittedName>
</protein>
<keyword evidence="2" id="KW-1185">Reference proteome</keyword>
<reference evidence="1" key="2">
    <citation type="submission" date="2020-09" db="EMBL/GenBank/DDBJ databases">
        <authorList>
            <person name="Sun Q."/>
            <person name="Kim S."/>
        </authorList>
    </citation>
    <scope>NUCLEOTIDE SEQUENCE</scope>
    <source>
        <strain evidence="1">KCTC 12113</strain>
    </source>
</reference>
<gene>
    <name evidence="1" type="ORF">GCM10007383_14180</name>
</gene>
<organism evidence="1 2">
    <name type="scientific">Arenibacter certesii</name>
    <dbReference type="NCBI Taxonomy" id="228955"/>
    <lineage>
        <taxon>Bacteria</taxon>
        <taxon>Pseudomonadati</taxon>
        <taxon>Bacteroidota</taxon>
        <taxon>Flavobacteriia</taxon>
        <taxon>Flavobacteriales</taxon>
        <taxon>Flavobacteriaceae</taxon>
        <taxon>Arenibacter</taxon>
    </lineage>
</organism>
<comment type="caution">
    <text evidence="1">The sequence shown here is derived from an EMBL/GenBank/DDBJ whole genome shotgun (WGS) entry which is preliminary data.</text>
</comment>
<sequence>MVNQFPNIAALLEYAQENSLYRDLVLQLRKDFTLANVFVDFPDDILPMDLKTVIHEKVYYLIMERFSEYLNLLYIIDVSENAVKAVKSNDVVEISGEVSFEILKREWQKVWFRKKYRS</sequence>
<accession>A0A918ISF4</accession>
<dbReference type="EMBL" id="BMWP01000007">
    <property type="protein sequence ID" value="GGW30085.1"/>
    <property type="molecule type" value="Genomic_DNA"/>
</dbReference>
<dbReference type="Proteomes" id="UP000634668">
    <property type="component" value="Unassembled WGS sequence"/>
</dbReference>
<proteinExistence type="predicted"/>
<name>A0A918ISF4_9FLAO</name>
<dbReference type="AlphaFoldDB" id="A0A918ISF4"/>
<evidence type="ECO:0000313" key="2">
    <source>
        <dbReference type="Proteomes" id="UP000634668"/>
    </source>
</evidence>
<dbReference type="RefSeq" id="WP_026812546.1">
    <property type="nucleotide sequence ID" value="NZ_BMWP01000007.1"/>
</dbReference>
<reference evidence="1" key="1">
    <citation type="journal article" date="2014" name="Int. J. Syst. Evol. Microbiol.">
        <title>Complete genome sequence of Corynebacterium casei LMG S-19264T (=DSM 44701T), isolated from a smear-ripened cheese.</title>
        <authorList>
            <consortium name="US DOE Joint Genome Institute (JGI-PGF)"/>
            <person name="Walter F."/>
            <person name="Albersmeier A."/>
            <person name="Kalinowski J."/>
            <person name="Ruckert C."/>
        </authorList>
    </citation>
    <scope>NUCLEOTIDE SEQUENCE</scope>
    <source>
        <strain evidence="1">KCTC 12113</strain>
    </source>
</reference>